<keyword evidence="1" id="KW-0460">Magnesium</keyword>
<evidence type="ECO:0000313" key="3">
    <source>
        <dbReference type="Proteomes" id="UP001612915"/>
    </source>
</evidence>
<dbReference type="Proteomes" id="UP001612915">
    <property type="component" value="Unassembled WGS sequence"/>
</dbReference>
<comment type="cofactor">
    <cofactor evidence="1">
        <name>Mg(2+)</name>
        <dbReference type="ChEBI" id="CHEBI:18420"/>
    </cofactor>
</comment>
<comment type="subunit">
    <text evidence="1">Homodimer.</text>
</comment>
<comment type="function">
    <text evidence="1">Catalyzes a mechanistically unusual reaction, the ATP-dependent insertion of CO2 between the N7 and N8 nitrogen atoms of 7,8-diaminopelargonic acid (DAPA, also called 7,8-diammoniononanoate) to form a ureido ring.</text>
</comment>
<organism evidence="2 3">
    <name type="scientific">Spongisporangium articulatum</name>
    <dbReference type="NCBI Taxonomy" id="3362603"/>
    <lineage>
        <taxon>Bacteria</taxon>
        <taxon>Bacillati</taxon>
        <taxon>Actinomycetota</taxon>
        <taxon>Actinomycetes</taxon>
        <taxon>Kineosporiales</taxon>
        <taxon>Kineosporiaceae</taxon>
        <taxon>Spongisporangium</taxon>
    </lineage>
</organism>
<comment type="catalytic activity">
    <reaction evidence="1">
        <text>(7R,8S)-7,8-diammoniononanoate + CO2 + ATP = (4R,5S)-dethiobiotin + ADP + phosphate + 3 H(+)</text>
        <dbReference type="Rhea" id="RHEA:15805"/>
        <dbReference type="ChEBI" id="CHEBI:15378"/>
        <dbReference type="ChEBI" id="CHEBI:16526"/>
        <dbReference type="ChEBI" id="CHEBI:30616"/>
        <dbReference type="ChEBI" id="CHEBI:43474"/>
        <dbReference type="ChEBI" id="CHEBI:149469"/>
        <dbReference type="ChEBI" id="CHEBI:149473"/>
        <dbReference type="ChEBI" id="CHEBI:456216"/>
        <dbReference type="EC" id="6.3.3.3"/>
    </reaction>
</comment>
<feature type="binding site" evidence="1">
    <location>
        <position position="17"/>
    </location>
    <ligand>
        <name>Mg(2+)</name>
        <dbReference type="ChEBI" id="CHEBI:18420"/>
    </ligand>
</feature>
<dbReference type="HAMAP" id="MF_00336">
    <property type="entry name" value="BioD"/>
    <property type="match status" value="1"/>
</dbReference>
<keyword evidence="1" id="KW-0547">Nucleotide-binding</keyword>
<name>A0ABW8AMF9_9ACTN</name>
<dbReference type="PANTHER" id="PTHR43210:SF5">
    <property type="entry name" value="DETHIOBIOTIN SYNTHETASE"/>
    <property type="match status" value="1"/>
</dbReference>
<keyword evidence="1 2" id="KW-0436">Ligase</keyword>
<evidence type="ECO:0000256" key="1">
    <source>
        <dbReference type="HAMAP-Rule" id="MF_00336"/>
    </source>
</evidence>
<proteinExistence type="inferred from homology"/>
<dbReference type="Pfam" id="PF13500">
    <property type="entry name" value="AAA_26"/>
    <property type="match status" value="1"/>
</dbReference>
<comment type="caution">
    <text evidence="1">Lacks conserved residue(s) required for the propagation of feature annotation.</text>
</comment>
<dbReference type="SUPFAM" id="SSF52540">
    <property type="entry name" value="P-loop containing nucleoside triphosphate hydrolases"/>
    <property type="match status" value="1"/>
</dbReference>
<dbReference type="RefSeq" id="WP_398279400.1">
    <property type="nucleotide sequence ID" value="NZ_JBITLV010000003.1"/>
</dbReference>
<feature type="binding site" evidence="1">
    <location>
        <position position="113"/>
    </location>
    <ligand>
        <name>Mg(2+)</name>
        <dbReference type="ChEBI" id="CHEBI:18420"/>
    </ligand>
</feature>
<feature type="binding site" evidence="1">
    <location>
        <position position="51"/>
    </location>
    <ligand>
        <name>Mg(2+)</name>
        <dbReference type="ChEBI" id="CHEBI:18420"/>
    </ligand>
</feature>
<dbReference type="Gene3D" id="3.40.50.300">
    <property type="entry name" value="P-loop containing nucleotide triphosphate hydrolases"/>
    <property type="match status" value="1"/>
</dbReference>
<feature type="binding site" evidence="1">
    <location>
        <position position="51"/>
    </location>
    <ligand>
        <name>ATP</name>
        <dbReference type="ChEBI" id="CHEBI:30616"/>
    </ligand>
</feature>
<dbReference type="EMBL" id="JBITLV010000003">
    <property type="protein sequence ID" value="MFI7587532.1"/>
    <property type="molecule type" value="Genomic_DNA"/>
</dbReference>
<feature type="binding site" evidence="1">
    <location>
        <begin position="174"/>
        <end position="175"/>
    </location>
    <ligand>
        <name>ATP</name>
        <dbReference type="ChEBI" id="CHEBI:30616"/>
    </ligand>
</feature>
<reference evidence="2 3" key="1">
    <citation type="submission" date="2024-10" db="EMBL/GenBank/DDBJ databases">
        <title>The Natural Products Discovery Center: Release of the First 8490 Sequenced Strains for Exploring Actinobacteria Biosynthetic Diversity.</title>
        <authorList>
            <person name="Kalkreuter E."/>
            <person name="Kautsar S.A."/>
            <person name="Yang D."/>
            <person name="Bader C.D."/>
            <person name="Teijaro C.N."/>
            <person name="Fluegel L."/>
            <person name="Davis C.M."/>
            <person name="Simpson J.R."/>
            <person name="Lauterbach L."/>
            <person name="Steele A.D."/>
            <person name="Gui C."/>
            <person name="Meng S."/>
            <person name="Li G."/>
            <person name="Viehrig K."/>
            <person name="Ye F."/>
            <person name="Su P."/>
            <person name="Kiefer A.F."/>
            <person name="Nichols A."/>
            <person name="Cepeda A.J."/>
            <person name="Yan W."/>
            <person name="Fan B."/>
            <person name="Jiang Y."/>
            <person name="Adhikari A."/>
            <person name="Zheng C.-J."/>
            <person name="Schuster L."/>
            <person name="Cowan T.M."/>
            <person name="Smanski M.J."/>
            <person name="Chevrette M.G."/>
            <person name="De Carvalho L.P.S."/>
            <person name="Shen B."/>
        </authorList>
    </citation>
    <scope>NUCLEOTIDE SEQUENCE [LARGE SCALE GENOMIC DNA]</scope>
    <source>
        <strain evidence="2 3">NPDC049639</strain>
    </source>
</reference>
<comment type="subcellular location">
    <subcellularLocation>
        <location evidence="1">Cytoplasm</location>
    </subcellularLocation>
</comment>
<comment type="caution">
    <text evidence="2">The sequence shown here is derived from an EMBL/GenBank/DDBJ whole genome shotgun (WGS) entry which is preliminary data.</text>
</comment>
<keyword evidence="1" id="KW-0093">Biotin biosynthesis</keyword>
<dbReference type="NCBIfam" id="TIGR00347">
    <property type="entry name" value="bioD"/>
    <property type="match status" value="1"/>
</dbReference>
<gene>
    <name evidence="1 2" type="primary">bioD</name>
    <name evidence="2" type="ORF">ACIB24_10710</name>
</gene>
<protein>
    <recommendedName>
        <fullName evidence="1">ATP-dependent dethiobiotin synthetase BioD</fullName>
        <ecNumber evidence="1">6.3.3.3</ecNumber>
    </recommendedName>
    <alternativeName>
        <fullName evidence="1">DTB synthetase</fullName>
        <shortName evidence="1">DTBS</shortName>
    </alternativeName>
    <alternativeName>
        <fullName evidence="1">Dethiobiotin synthase</fullName>
    </alternativeName>
</protein>
<comment type="similarity">
    <text evidence="1">Belongs to the dethiobiotin synthetase family.</text>
</comment>
<keyword evidence="3" id="KW-1185">Reference proteome</keyword>
<dbReference type="EC" id="6.3.3.3" evidence="1"/>
<accession>A0ABW8AMF9</accession>
<dbReference type="CDD" id="cd03109">
    <property type="entry name" value="DTBS"/>
    <property type="match status" value="1"/>
</dbReference>
<dbReference type="GO" id="GO:0004141">
    <property type="term" value="F:dethiobiotin synthase activity"/>
    <property type="evidence" value="ECO:0007669"/>
    <property type="project" value="UniProtKB-EC"/>
</dbReference>
<feature type="binding site" evidence="1">
    <location>
        <begin position="113"/>
        <end position="116"/>
    </location>
    <ligand>
        <name>ATP</name>
        <dbReference type="ChEBI" id="CHEBI:30616"/>
    </ligand>
</feature>
<feature type="binding site" evidence="1">
    <location>
        <position position="205"/>
    </location>
    <ligand>
        <name>ATP</name>
        <dbReference type="ChEBI" id="CHEBI:30616"/>
    </ligand>
</feature>
<feature type="active site" evidence="1">
    <location>
        <position position="38"/>
    </location>
</feature>
<dbReference type="PIRSF" id="PIRSF006755">
    <property type="entry name" value="DTB_synth"/>
    <property type="match status" value="1"/>
</dbReference>
<dbReference type="InterPro" id="IPR027417">
    <property type="entry name" value="P-loop_NTPase"/>
</dbReference>
<keyword evidence="1" id="KW-0067">ATP-binding</keyword>
<evidence type="ECO:0000313" key="2">
    <source>
        <dbReference type="EMBL" id="MFI7587532.1"/>
    </source>
</evidence>
<keyword evidence="1" id="KW-0963">Cytoplasm</keyword>
<keyword evidence="1" id="KW-0479">Metal-binding</keyword>
<dbReference type="PANTHER" id="PTHR43210">
    <property type="entry name" value="DETHIOBIOTIN SYNTHETASE"/>
    <property type="match status" value="1"/>
</dbReference>
<dbReference type="InterPro" id="IPR004472">
    <property type="entry name" value="DTB_synth_BioD"/>
</dbReference>
<sequence length="222" mass="22776">MSEIVAVTGTNTEIGKTVATAALAAAALRAGRSVCVVKPVQTGVRGDEPGDVHEVARRVAPLGAPALVELLRLPEPMAPEAAADRAGVALPPIAEHAERIEKLAAEHDLVLVEGAGGVLVRLDTRGGTLADLARLIGAQAVVVTPPGLGTLNVTELTVEALTARGVTTRGIVVSRWPVEPGPVEQQNLRDLPRLTGVPLLGVVPELAPGDVPTITRTPADHA</sequence>
<feature type="binding site" evidence="1">
    <location>
        <position position="42"/>
    </location>
    <ligand>
        <name>substrate</name>
    </ligand>
</feature>
<feature type="binding site" evidence="1">
    <location>
        <begin position="13"/>
        <end position="18"/>
    </location>
    <ligand>
        <name>ATP</name>
        <dbReference type="ChEBI" id="CHEBI:30616"/>
    </ligand>
</feature>
<comment type="pathway">
    <text evidence="1">Cofactor biosynthesis; biotin biosynthesis; biotin from 7,8-diaminononanoate: step 1/2.</text>
</comment>